<comment type="similarity">
    <text evidence="1">Belongs to the 4-hydroxybenzoyl-CoA thioesterase family.</text>
</comment>
<dbReference type="PIRSF" id="PIRSF003230">
    <property type="entry name" value="YbgC"/>
    <property type="match status" value="1"/>
</dbReference>
<evidence type="ECO:0000313" key="4">
    <source>
        <dbReference type="Proteomes" id="UP000503162"/>
    </source>
</evidence>
<organism evidence="3 4">
    <name type="scientific">Hydrogenophaga crocea</name>
    <dbReference type="NCBI Taxonomy" id="2716225"/>
    <lineage>
        <taxon>Bacteria</taxon>
        <taxon>Pseudomonadati</taxon>
        <taxon>Pseudomonadota</taxon>
        <taxon>Betaproteobacteria</taxon>
        <taxon>Burkholderiales</taxon>
        <taxon>Comamonadaceae</taxon>
        <taxon>Hydrogenophaga</taxon>
    </lineage>
</organism>
<dbReference type="SUPFAM" id="SSF54637">
    <property type="entry name" value="Thioesterase/thiol ester dehydrase-isomerase"/>
    <property type="match status" value="1"/>
</dbReference>
<dbReference type="Gene3D" id="3.10.129.10">
    <property type="entry name" value="Hotdog Thioesterase"/>
    <property type="match status" value="1"/>
</dbReference>
<dbReference type="AlphaFoldDB" id="A0A6G8INH1"/>
<dbReference type="InterPro" id="IPR029069">
    <property type="entry name" value="HotDog_dom_sf"/>
</dbReference>
<dbReference type="EMBL" id="CP049989">
    <property type="protein sequence ID" value="QIM54659.1"/>
    <property type="molecule type" value="Genomic_DNA"/>
</dbReference>
<sequence>MRVYWEDTDAGGIVFYANYLKFFERARTEWLRARGVEQQRLRETAGGLFVVSGTELRYHRPARLDDLLLVTADVTEAGRASLTIAQTARRDAPGGELLCEGTIRIGWVDANTVAPRRMPPELLHALGLGTGPG</sequence>
<reference evidence="3 4" key="1">
    <citation type="submission" date="2020-03" db="EMBL/GenBank/DDBJ databases">
        <title>Hydrogenophaga sp. nov. isolated from cyanobacterial mat.</title>
        <authorList>
            <person name="Thorat V."/>
            <person name="Kirdat K."/>
            <person name="Tiwarekar B."/>
            <person name="Costa E.D."/>
            <person name="Yadav A."/>
        </authorList>
    </citation>
    <scope>NUCLEOTIDE SEQUENCE [LARGE SCALE GENOMIC DNA]</scope>
    <source>
        <strain evidence="3 4">BA0156</strain>
    </source>
</reference>
<dbReference type="NCBIfam" id="TIGR02799">
    <property type="entry name" value="thio_ybgC"/>
    <property type="match status" value="1"/>
</dbReference>
<proteinExistence type="inferred from homology"/>
<evidence type="ECO:0000256" key="1">
    <source>
        <dbReference type="ARBA" id="ARBA00005953"/>
    </source>
</evidence>
<dbReference type="InterPro" id="IPR014166">
    <property type="entry name" value="Tol-Pal_acyl-CoA_thioesterase"/>
</dbReference>
<dbReference type="FunFam" id="3.10.129.10:FF:000004">
    <property type="entry name" value="Tol-pal system-associated acyl-CoA thioesterase"/>
    <property type="match status" value="1"/>
</dbReference>
<evidence type="ECO:0000313" key="3">
    <source>
        <dbReference type="EMBL" id="QIM54659.1"/>
    </source>
</evidence>
<dbReference type="PANTHER" id="PTHR31793:SF37">
    <property type="entry name" value="ACYL-COA THIOESTER HYDROLASE YBGC"/>
    <property type="match status" value="1"/>
</dbReference>
<evidence type="ECO:0000256" key="2">
    <source>
        <dbReference type="ARBA" id="ARBA00022801"/>
    </source>
</evidence>
<keyword evidence="4" id="KW-1185">Reference proteome</keyword>
<keyword evidence="2" id="KW-0378">Hydrolase</keyword>
<protein>
    <submittedName>
        <fullName evidence="3">Tol-pal system-associated acyl-CoA thioesterase</fullName>
    </submittedName>
</protein>
<dbReference type="Proteomes" id="UP000503162">
    <property type="component" value="Chromosome"/>
</dbReference>
<name>A0A6G8INH1_9BURK</name>
<dbReference type="InterPro" id="IPR050563">
    <property type="entry name" value="4-hydroxybenzoyl-CoA_TE"/>
</dbReference>
<dbReference type="GO" id="GO:0047617">
    <property type="term" value="F:fatty acyl-CoA hydrolase activity"/>
    <property type="evidence" value="ECO:0007669"/>
    <property type="project" value="TreeGrafter"/>
</dbReference>
<dbReference type="CDD" id="cd00586">
    <property type="entry name" value="4HBT"/>
    <property type="match status" value="1"/>
</dbReference>
<dbReference type="Pfam" id="PF13279">
    <property type="entry name" value="4HBT_2"/>
    <property type="match status" value="1"/>
</dbReference>
<dbReference type="NCBIfam" id="TIGR00051">
    <property type="entry name" value="YbgC/FadM family acyl-CoA thioesterase"/>
    <property type="match status" value="1"/>
</dbReference>
<dbReference type="InterPro" id="IPR006684">
    <property type="entry name" value="YbgC/YbaW"/>
</dbReference>
<accession>A0A6G8INH1</accession>
<dbReference type="PANTHER" id="PTHR31793">
    <property type="entry name" value="4-HYDROXYBENZOYL-COA THIOESTERASE FAMILY MEMBER"/>
    <property type="match status" value="1"/>
</dbReference>
<dbReference type="KEGG" id="hcz:G9Q37_04340"/>
<gene>
    <name evidence="3" type="primary">ybgC</name>
    <name evidence="3" type="ORF">G9Q37_04340</name>
</gene>